<dbReference type="HOGENOM" id="CLU_188949_1_0_5"/>
<dbReference type="AlphaFoldDB" id="A0A0B5E6C8"/>
<dbReference type="OrthoDB" id="199153at2"/>
<protein>
    <submittedName>
        <fullName evidence="1">Uncharacterized protein</fullName>
    </submittedName>
</protein>
<evidence type="ECO:0000313" key="1">
    <source>
        <dbReference type="EMBL" id="AJE47882.1"/>
    </source>
</evidence>
<name>A0A0B5E6C8_9RHOB</name>
<evidence type="ECO:0000313" key="2">
    <source>
        <dbReference type="Proteomes" id="UP000031521"/>
    </source>
</evidence>
<dbReference type="RefSeq" id="WP_043870340.1">
    <property type="nucleotide sequence ID" value="NZ_CP004393.1"/>
</dbReference>
<reference evidence="1 2" key="1">
    <citation type="journal article" date="2014" name="Int. J. Syst. Evol. Microbiol.">
        <title>Celeribacter indicus sp. nov., a polycyclic aromatic hydrocarbon-degrading bacterium from deep-sea sediment and reclassification of Huaishuia halophila as Celeribacter halophilus comb. nov.</title>
        <authorList>
            <person name="Lai Q."/>
            <person name="Cao J."/>
            <person name="Yuan J."/>
            <person name="Li F."/>
            <person name="Shao Z."/>
        </authorList>
    </citation>
    <scope>NUCLEOTIDE SEQUENCE [LARGE SCALE GENOMIC DNA]</scope>
    <source>
        <strain evidence="1">P73</strain>
    </source>
</reference>
<keyword evidence="2" id="KW-1185">Reference proteome</keyword>
<dbReference type="Proteomes" id="UP000031521">
    <property type="component" value="Chromosome"/>
</dbReference>
<sequence length="63" mass="7084">MNMEMRPLKRDAGTALAAKRGEVREGDLRGASRNMYETLTENELAEMAGVDLRDVSARSRDRD</sequence>
<dbReference type="InterPro" id="IPR021553">
    <property type="entry name" value="DUF3008"/>
</dbReference>
<gene>
    <name evidence="1" type="ORF">P73_3167</name>
</gene>
<dbReference type="KEGG" id="cid:P73_3167"/>
<dbReference type="Pfam" id="PF11450">
    <property type="entry name" value="DUF3008"/>
    <property type="match status" value="1"/>
</dbReference>
<organism evidence="1 2">
    <name type="scientific">Celeribacter indicus</name>
    <dbReference type="NCBI Taxonomy" id="1208324"/>
    <lineage>
        <taxon>Bacteria</taxon>
        <taxon>Pseudomonadati</taxon>
        <taxon>Pseudomonadota</taxon>
        <taxon>Alphaproteobacteria</taxon>
        <taxon>Rhodobacterales</taxon>
        <taxon>Roseobacteraceae</taxon>
        <taxon>Celeribacter</taxon>
    </lineage>
</organism>
<dbReference type="EMBL" id="CP004393">
    <property type="protein sequence ID" value="AJE47882.1"/>
    <property type="molecule type" value="Genomic_DNA"/>
</dbReference>
<proteinExistence type="predicted"/>
<accession>A0A0B5E6C8</accession>